<organism evidence="1 2">
    <name type="scientific">Pseudomonas aeruginosa (strain UCBPP-PA14)</name>
    <dbReference type="NCBI Taxonomy" id="208963"/>
    <lineage>
        <taxon>Bacteria</taxon>
        <taxon>Pseudomonadati</taxon>
        <taxon>Pseudomonadota</taxon>
        <taxon>Gammaproteobacteria</taxon>
        <taxon>Pseudomonadales</taxon>
        <taxon>Pseudomonadaceae</taxon>
        <taxon>Pseudomonas</taxon>
    </lineage>
</organism>
<dbReference type="KEGG" id="pau:PA14_52730"/>
<accession>A0A0H2Z718</accession>
<dbReference type="BioCyc" id="PAER208963:G1G74-4436-MONOMER"/>
<protein>
    <submittedName>
        <fullName evidence="1">Uncharacterized protein</fullName>
    </submittedName>
</protein>
<name>A0A0H2Z718_PSEAB</name>
<dbReference type="HOGENOM" id="CLU_2495441_0_0_6"/>
<dbReference type="RefSeq" id="WP_003140821.1">
    <property type="nucleotide sequence ID" value="NC_008463.1"/>
</dbReference>
<dbReference type="EMBL" id="CP000438">
    <property type="protein sequence ID" value="ABJ10054.1"/>
    <property type="molecule type" value="Genomic_DNA"/>
</dbReference>
<reference evidence="1 2" key="1">
    <citation type="journal article" date="2006" name="Genome Biol.">
        <title>Genomic analysis reveals that Pseudomonas aeruginosa virulence is combinatorial.</title>
        <authorList>
            <person name="Lee D.G."/>
            <person name="Urbach J.M."/>
            <person name="Wu G."/>
            <person name="Liberati N.T."/>
            <person name="Feinbaum R.L."/>
            <person name="Miyata S."/>
            <person name="Diggins L.T."/>
            <person name="He J."/>
            <person name="Saucier M."/>
            <person name="Deziel E."/>
            <person name="Friedman L."/>
            <person name="Li L."/>
            <person name="Grills G."/>
            <person name="Montgomery K."/>
            <person name="Kucherlapati R."/>
            <person name="Rahme L.G."/>
            <person name="Ausubel F.M."/>
        </authorList>
    </citation>
    <scope>NUCLEOTIDE SEQUENCE [LARGE SCALE GENOMIC DNA]</scope>
    <source>
        <strain evidence="1 2">UCBPP-PA14</strain>
    </source>
</reference>
<evidence type="ECO:0000313" key="1">
    <source>
        <dbReference type="EMBL" id="ABJ10054.1"/>
    </source>
</evidence>
<proteinExistence type="predicted"/>
<dbReference type="Proteomes" id="UP000000653">
    <property type="component" value="Chromosome"/>
</dbReference>
<dbReference type="AlphaFoldDB" id="A0A0H2Z718"/>
<evidence type="ECO:0000313" key="2">
    <source>
        <dbReference type="Proteomes" id="UP000000653"/>
    </source>
</evidence>
<gene>
    <name evidence="1" type="ordered locus">PA14_52730</name>
</gene>
<sequence length="107" mass="11833">MHSGAYFFYAATRAGTAGKQAMPIEGIDYRLVFASDVNPRDGLGLECWRGEQPLFEVFRDDAGRRFVVNLFASDVPLELLKAIIPTARRELGDFPRRSASRGVAKPG</sequence>